<evidence type="ECO:0000313" key="6">
    <source>
        <dbReference type="EMBL" id="PPE66951.1"/>
    </source>
</evidence>
<keyword evidence="7" id="KW-1185">Reference proteome</keyword>
<keyword evidence="1" id="KW-0805">Transcription regulation</keyword>
<dbReference type="Gene3D" id="1.10.10.10">
    <property type="entry name" value="Winged helix-like DNA-binding domain superfamily/Winged helix DNA-binding domain"/>
    <property type="match status" value="1"/>
</dbReference>
<dbReference type="SUPFAM" id="SSF51206">
    <property type="entry name" value="cAMP-binding domain-like"/>
    <property type="match status" value="1"/>
</dbReference>
<dbReference type="Pfam" id="PF13545">
    <property type="entry name" value="HTH_Crp_2"/>
    <property type="match status" value="1"/>
</dbReference>
<evidence type="ECO:0000313" key="7">
    <source>
        <dbReference type="Proteomes" id="UP000238605"/>
    </source>
</evidence>
<organism evidence="6 7">
    <name type="scientific">Caldimonas caldifontis</name>
    <dbReference type="NCBI Taxonomy" id="1452508"/>
    <lineage>
        <taxon>Bacteria</taxon>
        <taxon>Pseudomonadati</taxon>
        <taxon>Pseudomonadota</taxon>
        <taxon>Betaproteobacteria</taxon>
        <taxon>Burkholderiales</taxon>
        <taxon>Sphaerotilaceae</taxon>
        <taxon>Caldimonas</taxon>
    </lineage>
</organism>
<evidence type="ECO:0000256" key="1">
    <source>
        <dbReference type="ARBA" id="ARBA00023015"/>
    </source>
</evidence>
<dbReference type="PANTHER" id="PTHR24567">
    <property type="entry name" value="CRP FAMILY TRANSCRIPTIONAL REGULATORY PROTEIN"/>
    <property type="match status" value="1"/>
</dbReference>
<reference evidence="6 7" key="1">
    <citation type="submission" date="2018-02" db="EMBL/GenBank/DDBJ databases">
        <title>Reclassifiation of [Polyangium] brachysporum DSM 7029 as Guopingzhaonella breviflexa gen. nov., sp. nov., a member of the family Comamonadaceae.</title>
        <authorList>
            <person name="Tang B."/>
        </authorList>
    </citation>
    <scope>NUCLEOTIDE SEQUENCE [LARGE SCALE GENOMIC DNA]</scope>
    <source>
        <strain evidence="6 7">BCRC 80649</strain>
    </source>
</reference>
<dbReference type="Gene3D" id="2.60.120.10">
    <property type="entry name" value="Jelly Rolls"/>
    <property type="match status" value="1"/>
</dbReference>
<dbReference type="GO" id="GO:0003677">
    <property type="term" value="F:DNA binding"/>
    <property type="evidence" value="ECO:0007669"/>
    <property type="project" value="UniProtKB-KW"/>
</dbReference>
<dbReference type="InterPro" id="IPR036390">
    <property type="entry name" value="WH_DNA-bd_sf"/>
</dbReference>
<dbReference type="PROSITE" id="PS50042">
    <property type="entry name" value="CNMP_BINDING_3"/>
    <property type="match status" value="1"/>
</dbReference>
<dbReference type="InterPro" id="IPR012318">
    <property type="entry name" value="HTH_CRP"/>
</dbReference>
<dbReference type="Proteomes" id="UP000238605">
    <property type="component" value="Unassembled WGS sequence"/>
</dbReference>
<dbReference type="CDD" id="cd00038">
    <property type="entry name" value="CAP_ED"/>
    <property type="match status" value="1"/>
</dbReference>
<dbReference type="AlphaFoldDB" id="A0A2S5SW22"/>
<dbReference type="PROSITE" id="PS51063">
    <property type="entry name" value="HTH_CRP_2"/>
    <property type="match status" value="1"/>
</dbReference>
<dbReference type="GO" id="GO:0005829">
    <property type="term" value="C:cytosol"/>
    <property type="evidence" value="ECO:0007669"/>
    <property type="project" value="TreeGrafter"/>
</dbReference>
<evidence type="ECO:0000256" key="3">
    <source>
        <dbReference type="ARBA" id="ARBA00023163"/>
    </source>
</evidence>
<evidence type="ECO:0000256" key="2">
    <source>
        <dbReference type="ARBA" id="ARBA00023125"/>
    </source>
</evidence>
<keyword evidence="2" id="KW-0238">DNA-binding</keyword>
<keyword evidence="3" id="KW-0804">Transcription</keyword>
<dbReference type="InterPro" id="IPR014710">
    <property type="entry name" value="RmlC-like_jellyroll"/>
</dbReference>
<dbReference type="InterPro" id="IPR018490">
    <property type="entry name" value="cNMP-bd_dom_sf"/>
</dbReference>
<dbReference type="GO" id="GO:0003700">
    <property type="term" value="F:DNA-binding transcription factor activity"/>
    <property type="evidence" value="ECO:0007669"/>
    <property type="project" value="TreeGrafter"/>
</dbReference>
<dbReference type="SMART" id="SM00419">
    <property type="entry name" value="HTH_CRP"/>
    <property type="match status" value="1"/>
</dbReference>
<dbReference type="InterPro" id="IPR050397">
    <property type="entry name" value="Env_Response_Regulators"/>
</dbReference>
<dbReference type="InterPro" id="IPR000595">
    <property type="entry name" value="cNMP-bd_dom"/>
</dbReference>
<dbReference type="OrthoDB" id="6881322at2"/>
<feature type="domain" description="Cyclic nucleotide-binding" evidence="4">
    <location>
        <begin position="19"/>
        <end position="121"/>
    </location>
</feature>
<gene>
    <name evidence="6" type="ORF">C1704_05710</name>
</gene>
<accession>A0A2S5SW22</accession>
<dbReference type="SUPFAM" id="SSF46785">
    <property type="entry name" value="Winged helix' DNA-binding domain"/>
    <property type="match status" value="1"/>
</dbReference>
<dbReference type="InterPro" id="IPR036388">
    <property type="entry name" value="WH-like_DNA-bd_sf"/>
</dbReference>
<proteinExistence type="predicted"/>
<dbReference type="EMBL" id="PSNX01000004">
    <property type="protein sequence ID" value="PPE66951.1"/>
    <property type="molecule type" value="Genomic_DNA"/>
</dbReference>
<dbReference type="SMART" id="SM00100">
    <property type="entry name" value="cNMP"/>
    <property type="match status" value="1"/>
</dbReference>
<dbReference type="Pfam" id="PF00027">
    <property type="entry name" value="cNMP_binding"/>
    <property type="match status" value="1"/>
</dbReference>
<protein>
    <submittedName>
        <fullName evidence="6">Crp/Fnr family transcriptional regulator</fullName>
    </submittedName>
</protein>
<dbReference type="PANTHER" id="PTHR24567:SF74">
    <property type="entry name" value="HTH-TYPE TRANSCRIPTIONAL REGULATOR ARCR"/>
    <property type="match status" value="1"/>
</dbReference>
<evidence type="ECO:0000259" key="5">
    <source>
        <dbReference type="PROSITE" id="PS51063"/>
    </source>
</evidence>
<feature type="domain" description="HTH crp-type" evidence="5">
    <location>
        <begin position="153"/>
        <end position="226"/>
    </location>
</feature>
<comment type="caution">
    <text evidence="6">The sequence shown here is derived from an EMBL/GenBank/DDBJ whole genome shotgun (WGS) entry which is preliminary data.</text>
</comment>
<sequence length="242" mass="26378">MAEDPRPDTYRALLERGRWFASLPAAHRDALLAHAVLRRLPAGAMLFRRGDDNAGLYCVLEGAVRIGAAAVGDREAMLSVLESPQWFGEIACLDGGPRTHDAQALSSAAVLLVPRPALERLAAQDPLWWRFLGQLLAEKVRALFAGLEDLTQLGAAARIARRLLGLSQGHGMLAEGLAHRTVPVNQEQLGAMLSLSRQTVSEVLRDFEARGWVRRHYRAVELLDWQALAQAVTNGRAGPSEG</sequence>
<dbReference type="RefSeq" id="WP_104301778.1">
    <property type="nucleotide sequence ID" value="NZ_PSNX01000004.1"/>
</dbReference>
<evidence type="ECO:0000259" key="4">
    <source>
        <dbReference type="PROSITE" id="PS50042"/>
    </source>
</evidence>
<name>A0A2S5SW22_9BURK</name>